<dbReference type="Proteomes" id="UP000242715">
    <property type="component" value="Unassembled WGS sequence"/>
</dbReference>
<protein>
    <recommendedName>
        <fullName evidence="8">WAT1-related protein</fullName>
    </recommendedName>
</protein>
<feature type="transmembrane region" description="Helical" evidence="5">
    <location>
        <begin position="71"/>
        <end position="90"/>
    </location>
</feature>
<feature type="transmembrane region" description="Helical" evidence="5">
    <location>
        <begin position="42"/>
        <end position="64"/>
    </location>
</feature>
<dbReference type="PANTHER" id="PTHR31218">
    <property type="entry name" value="WAT1-RELATED PROTEIN"/>
    <property type="match status" value="1"/>
</dbReference>
<comment type="subcellular location">
    <subcellularLocation>
        <location evidence="1">Membrane</location>
        <topology evidence="1">Multi-pass membrane protein</topology>
    </subcellularLocation>
</comment>
<evidence type="ECO:0000256" key="5">
    <source>
        <dbReference type="SAM" id="Phobius"/>
    </source>
</evidence>
<feature type="transmembrane region" description="Helical" evidence="5">
    <location>
        <begin position="96"/>
        <end position="115"/>
    </location>
</feature>
<evidence type="ECO:0000256" key="2">
    <source>
        <dbReference type="ARBA" id="ARBA00022692"/>
    </source>
</evidence>
<dbReference type="EMBL" id="DF973965">
    <property type="protein sequence ID" value="GAU43320.1"/>
    <property type="molecule type" value="Genomic_DNA"/>
</dbReference>
<evidence type="ECO:0008006" key="8">
    <source>
        <dbReference type="Google" id="ProtNLM"/>
    </source>
</evidence>
<keyword evidence="2 5" id="KW-0812">Transmembrane</keyword>
<dbReference type="SUPFAM" id="SSF103481">
    <property type="entry name" value="Multidrug resistance efflux transporter EmrE"/>
    <property type="match status" value="1"/>
</dbReference>
<evidence type="ECO:0000256" key="1">
    <source>
        <dbReference type="ARBA" id="ARBA00004141"/>
    </source>
</evidence>
<dbReference type="OrthoDB" id="1728340at2759"/>
<dbReference type="InterPro" id="IPR030184">
    <property type="entry name" value="WAT1-related"/>
</dbReference>
<sequence>MGSFHLNLLHHQNGVGLHPQATLSKGNTVLGSLCALASAISYTSWLIINGTVVSGAMLVVISWVVHMRGPLFASVFNPLMLVMVALASCTMLNEKLYLGTIIGAVLIVCGLYTVVWGKSKEKKKNNQLVPSKSSNEIGTVEIVVRHVIEDKSNGEAQGNNTSQEEEGKDDLDDTVSVFSMRFCFEEKQNKCLLVVKMWNCDVQGRGGFCGPWARTRGFEPTSDWALLIAELGLELVKNKFKGNEKRGGEKF</sequence>
<name>A0A2Z6P2I5_TRISU</name>
<keyword evidence="4 5" id="KW-0472">Membrane</keyword>
<gene>
    <name evidence="6" type="ORF">TSUD_390200</name>
</gene>
<dbReference type="AlphaFoldDB" id="A0A2Z6P2I5"/>
<organism evidence="6 7">
    <name type="scientific">Trifolium subterraneum</name>
    <name type="common">Subterranean clover</name>
    <dbReference type="NCBI Taxonomy" id="3900"/>
    <lineage>
        <taxon>Eukaryota</taxon>
        <taxon>Viridiplantae</taxon>
        <taxon>Streptophyta</taxon>
        <taxon>Embryophyta</taxon>
        <taxon>Tracheophyta</taxon>
        <taxon>Spermatophyta</taxon>
        <taxon>Magnoliopsida</taxon>
        <taxon>eudicotyledons</taxon>
        <taxon>Gunneridae</taxon>
        <taxon>Pentapetalae</taxon>
        <taxon>rosids</taxon>
        <taxon>fabids</taxon>
        <taxon>Fabales</taxon>
        <taxon>Fabaceae</taxon>
        <taxon>Papilionoideae</taxon>
        <taxon>50 kb inversion clade</taxon>
        <taxon>NPAAA clade</taxon>
        <taxon>Hologalegina</taxon>
        <taxon>IRL clade</taxon>
        <taxon>Trifolieae</taxon>
        <taxon>Trifolium</taxon>
    </lineage>
</organism>
<keyword evidence="3 5" id="KW-1133">Transmembrane helix</keyword>
<evidence type="ECO:0000256" key="4">
    <source>
        <dbReference type="ARBA" id="ARBA00023136"/>
    </source>
</evidence>
<dbReference type="InterPro" id="IPR037185">
    <property type="entry name" value="EmrE-like"/>
</dbReference>
<keyword evidence="7" id="KW-1185">Reference proteome</keyword>
<dbReference type="GO" id="GO:0016020">
    <property type="term" value="C:membrane"/>
    <property type="evidence" value="ECO:0007669"/>
    <property type="project" value="InterPro"/>
</dbReference>
<reference evidence="7" key="1">
    <citation type="journal article" date="2017" name="Front. Plant Sci.">
        <title>Climate Clever Clovers: New Paradigm to Reduce the Environmental Footprint of Ruminants by Breeding Low Methanogenic Forages Utilizing Haplotype Variation.</title>
        <authorList>
            <person name="Kaur P."/>
            <person name="Appels R."/>
            <person name="Bayer P.E."/>
            <person name="Keeble-Gagnere G."/>
            <person name="Wang J."/>
            <person name="Hirakawa H."/>
            <person name="Shirasawa K."/>
            <person name="Vercoe P."/>
            <person name="Stefanova K."/>
            <person name="Durmic Z."/>
            <person name="Nichols P."/>
            <person name="Revell C."/>
            <person name="Isobe S.N."/>
            <person name="Edwards D."/>
            <person name="Erskine W."/>
        </authorList>
    </citation>
    <scope>NUCLEOTIDE SEQUENCE [LARGE SCALE GENOMIC DNA]</scope>
    <source>
        <strain evidence="7">cv. Daliak</strain>
    </source>
</reference>
<dbReference type="GO" id="GO:0022857">
    <property type="term" value="F:transmembrane transporter activity"/>
    <property type="evidence" value="ECO:0007669"/>
    <property type="project" value="InterPro"/>
</dbReference>
<accession>A0A2Z6P2I5</accession>
<evidence type="ECO:0000313" key="7">
    <source>
        <dbReference type="Proteomes" id="UP000242715"/>
    </source>
</evidence>
<evidence type="ECO:0000256" key="3">
    <source>
        <dbReference type="ARBA" id="ARBA00022989"/>
    </source>
</evidence>
<evidence type="ECO:0000313" key="6">
    <source>
        <dbReference type="EMBL" id="GAU43320.1"/>
    </source>
</evidence>
<proteinExistence type="predicted"/>